<dbReference type="OrthoDB" id="7444642at2"/>
<keyword evidence="2" id="KW-1185">Reference proteome</keyword>
<dbReference type="Pfam" id="PF03567">
    <property type="entry name" value="Sulfotransfer_2"/>
    <property type="match status" value="1"/>
</dbReference>
<name>A0A4R1NKJ0_9RHOB</name>
<evidence type="ECO:0000313" key="1">
    <source>
        <dbReference type="EMBL" id="TCL08159.1"/>
    </source>
</evidence>
<dbReference type="AlphaFoldDB" id="A0A4R1NKJ0"/>
<keyword evidence="1" id="KW-0808">Transferase</keyword>
<dbReference type="RefSeq" id="WP_132858317.1">
    <property type="nucleotide sequence ID" value="NZ_SMGR01000001.1"/>
</dbReference>
<dbReference type="InterPro" id="IPR005331">
    <property type="entry name" value="Sulfotransferase"/>
</dbReference>
<proteinExistence type="predicted"/>
<reference evidence="1 2" key="1">
    <citation type="submission" date="2019-03" db="EMBL/GenBank/DDBJ databases">
        <title>Genomic Encyclopedia of Archaeal and Bacterial Type Strains, Phase II (KMG-II): from individual species to whole genera.</title>
        <authorList>
            <person name="Goeker M."/>
        </authorList>
    </citation>
    <scope>NUCLEOTIDE SEQUENCE [LARGE SCALE GENOMIC DNA]</scope>
    <source>
        <strain evidence="1 2">DSM 26433</strain>
    </source>
</reference>
<dbReference type="Gene3D" id="3.40.50.300">
    <property type="entry name" value="P-loop containing nucleotide triphosphate hydrolases"/>
    <property type="match status" value="1"/>
</dbReference>
<gene>
    <name evidence="1" type="ORF">BXY66_0192</name>
</gene>
<dbReference type="GO" id="GO:0008146">
    <property type="term" value="F:sulfotransferase activity"/>
    <property type="evidence" value="ECO:0007669"/>
    <property type="project" value="InterPro"/>
</dbReference>
<dbReference type="GO" id="GO:0016020">
    <property type="term" value="C:membrane"/>
    <property type="evidence" value="ECO:0007669"/>
    <property type="project" value="InterPro"/>
</dbReference>
<protein>
    <submittedName>
        <fullName evidence="1">Sulfotransferase family protein</fullName>
    </submittedName>
</protein>
<accession>A0A4R1NKJ0</accession>
<dbReference type="EMBL" id="SMGR01000001">
    <property type="protein sequence ID" value="TCL08159.1"/>
    <property type="molecule type" value="Genomic_DNA"/>
</dbReference>
<sequence>MLSRHHKTIFVHVPKTGGQSVAQVFLEDLGLSWAERGALLMRRGETGQPERLAHLYAREYVGLGFVTQEEYDAFTTFAVIRHPYERMVSEYIYRMGALDWVAQYVPLLRSRRFEAFLEQTFDDPNSDAARHFAPQVNYVMDGAGALMVDHIVDQADLAAGLSPVFHRIFGQDIEVPRRNMKREAHGFTAGVLSARQKEMIWRRHREDFEAFGFER</sequence>
<organism evidence="1 2">
    <name type="scientific">Shimia isoporae</name>
    <dbReference type="NCBI Taxonomy" id="647720"/>
    <lineage>
        <taxon>Bacteria</taxon>
        <taxon>Pseudomonadati</taxon>
        <taxon>Pseudomonadota</taxon>
        <taxon>Alphaproteobacteria</taxon>
        <taxon>Rhodobacterales</taxon>
        <taxon>Roseobacteraceae</taxon>
    </lineage>
</organism>
<dbReference type="Proteomes" id="UP000295673">
    <property type="component" value="Unassembled WGS sequence"/>
</dbReference>
<dbReference type="InterPro" id="IPR027417">
    <property type="entry name" value="P-loop_NTPase"/>
</dbReference>
<comment type="caution">
    <text evidence="1">The sequence shown here is derived from an EMBL/GenBank/DDBJ whole genome shotgun (WGS) entry which is preliminary data.</text>
</comment>
<evidence type="ECO:0000313" key="2">
    <source>
        <dbReference type="Proteomes" id="UP000295673"/>
    </source>
</evidence>